<reference evidence="1" key="1">
    <citation type="submission" date="2020-04" db="EMBL/GenBank/DDBJ databases">
        <authorList>
            <person name="Chiriac C."/>
            <person name="Salcher M."/>
            <person name="Ghai R."/>
            <person name="Kavagutti S V."/>
        </authorList>
    </citation>
    <scope>NUCLEOTIDE SEQUENCE</scope>
</reference>
<protein>
    <submittedName>
        <fullName evidence="1">Uncharacterized protein</fullName>
    </submittedName>
</protein>
<dbReference type="EMBL" id="LR796383">
    <property type="protein sequence ID" value="CAB4140938.1"/>
    <property type="molecule type" value="Genomic_DNA"/>
</dbReference>
<accession>A0A6J5M2J2</accession>
<sequence length="70" mass="7548">MMQQQMPPQGGNDIFSEIGALVEQLVQMAGPEAVLAMLQQAGAQQQMPPEVMPLAAPMPAKRGMMGRRIN</sequence>
<organism evidence="1">
    <name type="scientific">uncultured Caudovirales phage</name>
    <dbReference type="NCBI Taxonomy" id="2100421"/>
    <lineage>
        <taxon>Viruses</taxon>
        <taxon>Duplodnaviria</taxon>
        <taxon>Heunggongvirae</taxon>
        <taxon>Uroviricota</taxon>
        <taxon>Caudoviricetes</taxon>
        <taxon>Peduoviridae</taxon>
        <taxon>Maltschvirus</taxon>
        <taxon>Maltschvirus maltsch</taxon>
    </lineage>
</organism>
<proteinExistence type="predicted"/>
<evidence type="ECO:0000313" key="1">
    <source>
        <dbReference type="EMBL" id="CAB4140938.1"/>
    </source>
</evidence>
<gene>
    <name evidence="1" type="ORF">UFOVP399_30</name>
</gene>
<name>A0A6J5M2J2_9CAUD</name>